<evidence type="ECO:0000256" key="1">
    <source>
        <dbReference type="ARBA" id="ARBA00011900"/>
    </source>
</evidence>
<organism evidence="7 8">
    <name type="scientific">Halobaculum litoreum</name>
    <dbReference type="NCBI Taxonomy" id="3031998"/>
    <lineage>
        <taxon>Archaea</taxon>
        <taxon>Methanobacteriati</taxon>
        <taxon>Methanobacteriota</taxon>
        <taxon>Stenosarchaea group</taxon>
        <taxon>Halobacteria</taxon>
        <taxon>Halobacteriales</taxon>
        <taxon>Haloferacaceae</taxon>
        <taxon>Halobaculum</taxon>
    </lineage>
</organism>
<dbReference type="SUPFAM" id="SSF53335">
    <property type="entry name" value="S-adenosyl-L-methionine-dependent methyltransferases"/>
    <property type="match status" value="1"/>
</dbReference>
<evidence type="ECO:0000256" key="4">
    <source>
        <dbReference type="ARBA" id="ARBA00022691"/>
    </source>
</evidence>
<keyword evidence="4" id="KW-0949">S-adenosyl-L-methionine</keyword>
<dbReference type="InterPro" id="IPR029063">
    <property type="entry name" value="SAM-dependent_MTases_sf"/>
</dbReference>
<feature type="domain" description="Type II methyltransferase M.TaqI-like" evidence="6">
    <location>
        <begin position="208"/>
        <end position="543"/>
    </location>
</feature>
<evidence type="ECO:0000313" key="7">
    <source>
        <dbReference type="EMBL" id="MFC7137553.1"/>
    </source>
</evidence>
<dbReference type="GO" id="GO:0009007">
    <property type="term" value="F:site-specific DNA-methyltransferase (adenine-specific) activity"/>
    <property type="evidence" value="ECO:0007669"/>
    <property type="project" value="UniProtKB-EC"/>
</dbReference>
<reference evidence="7 8" key="1">
    <citation type="journal article" date="2019" name="Int. J. Syst. Evol. Microbiol.">
        <title>The Global Catalogue of Microorganisms (GCM) 10K type strain sequencing project: providing services to taxonomists for standard genome sequencing and annotation.</title>
        <authorList>
            <consortium name="The Broad Institute Genomics Platform"/>
            <consortium name="The Broad Institute Genome Sequencing Center for Infectious Disease"/>
            <person name="Wu L."/>
            <person name="Ma J."/>
        </authorList>
    </citation>
    <scope>NUCLEOTIDE SEQUENCE [LARGE SCALE GENOMIC DNA]</scope>
    <source>
        <strain evidence="7 8">DT92</strain>
    </source>
</reference>
<proteinExistence type="predicted"/>
<dbReference type="InterPro" id="IPR011639">
    <property type="entry name" value="MethylTrfase_TaqI-like_dom"/>
</dbReference>
<dbReference type="EC" id="2.1.1.72" evidence="1"/>
<accession>A0ABD5XQZ2</accession>
<dbReference type="InterPro" id="IPR002052">
    <property type="entry name" value="DNA_methylase_N6_adenine_CS"/>
</dbReference>
<evidence type="ECO:0000256" key="3">
    <source>
        <dbReference type="ARBA" id="ARBA00022679"/>
    </source>
</evidence>
<comment type="caution">
    <text evidence="7">The sequence shown here is derived from an EMBL/GenBank/DDBJ whole genome shotgun (WGS) entry which is preliminary data.</text>
</comment>
<dbReference type="PROSITE" id="PS00092">
    <property type="entry name" value="N6_MTASE"/>
    <property type="match status" value="1"/>
</dbReference>
<dbReference type="InterPro" id="IPR050953">
    <property type="entry name" value="N4_N6_ade-DNA_methylase"/>
</dbReference>
<dbReference type="EMBL" id="JBHSZG010000001">
    <property type="protein sequence ID" value="MFC7137553.1"/>
    <property type="molecule type" value="Genomic_DNA"/>
</dbReference>
<dbReference type="Pfam" id="PF07669">
    <property type="entry name" value="Eco57I"/>
    <property type="match status" value="1"/>
</dbReference>
<comment type="catalytic activity">
    <reaction evidence="5">
        <text>a 2'-deoxyadenosine in DNA + S-adenosyl-L-methionine = an N(6)-methyl-2'-deoxyadenosine in DNA + S-adenosyl-L-homocysteine + H(+)</text>
        <dbReference type="Rhea" id="RHEA:15197"/>
        <dbReference type="Rhea" id="RHEA-COMP:12418"/>
        <dbReference type="Rhea" id="RHEA-COMP:12419"/>
        <dbReference type="ChEBI" id="CHEBI:15378"/>
        <dbReference type="ChEBI" id="CHEBI:57856"/>
        <dbReference type="ChEBI" id="CHEBI:59789"/>
        <dbReference type="ChEBI" id="CHEBI:90615"/>
        <dbReference type="ChEBI" id="CHEBI:90616"/>
        <dbReference type="EC" id="2.1.1.72"/>
    </reaction>
</comment>
<dbReference type="Gene3D" id="3.40.50.150">
    <property type="entry name" value="Vaccinia Virus protein VP39"/>
    <property type="match status" value="2"/>
</dbReference>
<evidence type="ECO:0000256" key="5">
    <source>
        <dbReference type="ARBA" id="ARBA00047942"/>
    </source>
</evidence>
<dbReference type="PANTHER" id="PTHR33841:SF1">
    <property type="entry name" value="DNA METHYLTRANSFERASE A"/>
    <property type="match status" value="1"/>
</dbReference>
<dbReference type="PANTHER" id="PTHR33841">
    <property type="entry name" value="DNA METHYLTRANSFERASE YEEA-RELATED"/>
    <property type="match status" value="1"/>
</dbReference>
<keyword evidence="2 7" id="KW-0489">Methyltransferase</keyword>
<gene>
    <name evidence="7" type="ORF">ACFQRB_16135</name>
</gene>
<protein>
    <recommendedName>
        <fullName evidence="1">site-specific DNA-methyltransferase (adenine-specific)</fullName>
        <ecNumber evidence="1">2.1.1.72</ecNumber>
    </recommendedName>
</protein>
<sequence length="787" mass="90043">MGWFDGVDYLNGGLFRENVSNEQEYVVKDRVLPTLIEDLIHHQPGDGDGGLDPSMIGSVFEKTITHLEYERDQQDIGAYYTPNDVTRMITRQTVDPKVKDELVDVYGEYSGVEKDAFATRHEDTSLQEMLRHVEDREGWFGDPDATEDALERISNLRVLDPACGSGHFLTTAMDELHRVQMSLLRGLNGGDEPDGGTVFEEKKQLALNSIYGVDAEPVGCEIAKLRVWLKIVEGGWDDDYGRLPNIDVNISSGNSLIGLPIAGTTTASLDISDVYETIDEVLERRIEYKYEEAAGERLEIERLEEEIQPALNRELLRQLNFEFETEVEDVTEFDDVVASIDDDLLHSQVSSVKVQREDDKALTDEQLERLDEAGFDYDEWRDVNKSARLDVKEREQSNGHDDEDWNTKESIVEDLRGMLGDGFVFDEFVRRPLEYDFGNIFGEPFHWFAEFPEVSPRYGEEGEGSSRTLNFDLILGNPPYGDIMGQSEKVLTDTYDTGGINDTAAQFVERQLQLLDDGGYFGNITTLRLVYQSNLKPVHDKMRETMPETLISCFASRPTSVFENAEVRASIITGKKTNSEESGEIRTSEFVRMNSDNREQVLSNTIDYHAVEGYELGEKIGVHDSRYSMPKLGPQAHVDLIETLRQKSIGDDGEVFRDREQDSETPHVVWRSYHPRYWCNPYLENIYPAGEKPRDFEPMYFESELERRTVFCVMQSSLFYLYWMTYGNERDLNWGRVRAFPMPSDEDMEDHRDRIKAVQVAVERNGAHVRIGGRDSRGAVQADRERD</sequence>
<dbReference type="GO" id="GO:0032259">
    <property type="term" value="P:methylation"/>
    <property type="evidence" value="ECO:0007669"/>
    <property type="project" value="UniProtKB-KW"/>
</dbReference>
<dbReference type="Proteomes" id="UP001596368">
    <property type="component" value="Unassembled WGS sequence"/>
</dbReference>
<evidence type="ECO:0000259" key="6">
    <source>
        <dbReference type="Pfam" id="PF07669"/>
    </source>
</evidence>
<evidence type="ECO:0000313" key="8">
    <source>
        <dbReference type="Proteomes" id="UP001596368"/>
    </source>
</evidence>
<dbReference type="PRINTS" id="PR00507">
    <property type="entry name" value="N12N6MTFRASE"/>
</dbReference>
<name>A0ABD5XQZ2_9EURY</name>
<dbReference type="AlphaFoldDB" id="A0ABD5XQZ2"/>
<evidence type="ECO:0000256" key="2">
    <source>
        <dbReference type="ARBA" id="ARBA00022603"/>
    </source>
</evidence>
<keyword evidence="8" id="KW-1185">Reference proteome</keyword>
<keyword evidence="3" id="KW-0808">Transferase</keyword>